<dbReference type="OrthoDB" id="3193769at2"/>
<dbReference type="Pfam" id="PF22483">
    <property type="entry name" value="Mu-transpos_C_2"/>
    <property type="match status" value="1"/>
</dbReference>
<dbReference type="Gene3D" id="3.30.420.10">
    <property type="entry name" value="Ribonuclease H-like superfamily/Ribonuclease H"/>
    <property type="match status" value="1"/>
</dbReference>
<evidence type="ECO:0000256" key="2">
    <source>
        <dbReference type="SAM" id="MobiDB-lite"/>
    </source>
</evidence>
<dbReference type="Proteomes" id="UP000231134">
    <property type="component" value="Unassembled WGS sequence"/>
</dbReference>
<dbReference type="SUPFAM" id="SSF53098">
    <property type="entry name" value="Ribonuclease H-like"/>
    <property type="match status" value="1"/>
</dbReference>
<dbReference type="GO" id="GO:0015074">
    <property type="term" value="P:DNA integration"/>
    <property type="evidence" value="ECO:0007669"/>
    <property type="project" value="InterPro"/>
</dbReference>
<comment type="similarity">
    <text evidence="1">Belongs to the transposase IS21/IS408/IS1162 family.</text>
</comment>
<evidence type="ECO:0000313" key="5">
    <source>
        <dbReference type="EMBL" id="PJJ41387.1"/>
    </source>
</evidence>
<dbReference type="RefSeq" id="WP_100424729.1">
    <property type="nucleotide sequence ID" value="NZ_PGEX01000001.1"/>
</dbReference>
<dbReference type="EMBL" id="PGEX01000001">
    <property type="protein sequence ID" value="PJJ40662.1"/>
    <property type="molecule type" value="Genomic_DNA"/>
</dbReference>
<dbReference type="GO" id="GO:0003676">
    <property type="term" value="F:nucleic acid binding"/>
    <property type="evidence" value="ECO:0007669"/>
    <property type="project" value="InterPro"/>
</dbReference>
<dbReference type="InterPro" id="IPR036397">
    <property type="entry name" value="RNaseH_sf"/>
</dbReference>
<dbReference type="AlphaFoldDB" id="A0A2M9A4M1"/>
<dbReference type="NCBIfam" id="NF033546">
    <property type="entry name" value="transpos_IS21"/>
    <property type="match status" value="1"/>
</dbReference>
<name>A0A2M9A4M1_9BACT</name>
<sequence>MTKYREILRLKHLGFSERNIARTAGVSRNTVKRAVEAANAARIDWTHAESMDDATIEKALFPDRKPAQPSHSIDFEYIRKELLRNGVTKKLLWTEYCESCRLCNREPLMYSQFCHYIQQEEQKRRATMRIPRRPAETVEVDWAGDPAHVIDPDTGELMDAHLFVATLPYSQYTYVEAFTDEKTRNWIRAHVHMYDYFGGVTTMLVPDNCTTAVNHSRSDWYTAQLNRTYGEMAEHYGTAVVPARVRHPKDKASVEGNVGKISSWITAALRDEEFFSLAELNEAIRERLETFNARQFQKKECSRREIFESEERPLLKPLPATPFEVAEWKTSTVQFNYHIALDGMYYSVPYQYIKKQVESRLTDTAVEVFYGHERIASHARLRGRPGQYSTVKAHMPEGHREYLEWDGDRFRRWASGIGEKTAAVIDALLRAGSVEQQSYRACMGVLKLGKRHGEAMLEWACGKALGFTSRPSYKNIRDILQYGKGKSASPPPTEARRPARGITRGARNYGGER</sequence>
<dbReference type="PROSITE" id="PS50994">
    <property type="entry name" value="INTEGRASE"/>
    <property type="match status" value="1"/>
</dbReference>
<keyword evidence="6" id="KW-1185">Reference proteome</keyword>
<dbReference type="InterPro" id="IPR054353">
    <property type="entry name" value="IstA-like_C"/>
</dbReference>
<evidence type="ECO:0000313" key="6">
    <source>
        <dbReference type="Proteomes" id="UP000231134"/>
    </source>
</evidence>
<evidence type="ECO:0000256" key="1">
    <source>
        <dbReference type="ARBA" id="ARBA00009277"/>
    </source>
</evidence>
<dbReference type="PANTHER" id="PTHR35004">
    <property type="entry name" value="TRANSPOSASE RV3428C-RELATED"/>
    <property type="match status" value="1"/>
</dbReference>
<dbReference type="InterPro" id="IPR012337">
    <property type="entry name" value="RNaseH-like_sf"/>
</dbReference>
<feature type="domain" description="Integrase catalytic" evidence="3">
    <location>
        <begin position="130"/>
        <end position="330"/>
    </location>
</feature>
<protein>
    <submittedName>
        <fullName evidence="4">Transposase</fullName>
    </submittedName>
</protein>
<evidence type="ECO:0000259" key="3">
    <source>
        <dbReference type="PROSITE" id="PS50994"/>
    </source>
</evidence>
<feature type="region of interest" description="Disordered" evidence="2">
    <location>
        <begin position="482"/>
        <end position="513"/>
    </location>
</feature>
<dbReference type="EMBL" id="PGEX01000001">
    <property type="protein sequence ID" value="PJJ41387.1"/>
    <property type="molecule type" value="Genomic_DNA"/>
</dbReference>
<reference evidence="4 6" key="1">
    <citation type="submission" date="2017-11" db="EMBL/GenBank/DDBJ databases">
        <title>Animal gut microbial communities from fecal samples from Wisconsin, USA.</title>
        <authorList>
            <person name="Neumann A."/>
        </authorList>
    </citation>
    <scope>NUCLEOTIDE SEQUENCE [LARGE SCALE GENOMIC DNA]</scope>
    <source>
        <strain evidence="4 6">UWS3</strain>
    </source>
</reference>
<dbReference type="PANTHER" id="PTHR35004:SF8">
    <property type="entry name" value="TRANSPOSASE RV3428C-RELATED"/>
    <property type="match status" value="1"/>
</dbReference>
<gene>
    <name evidence="4" type="ORF">BGX16_0596</name>
    <name evidence="5" type="ORF">BGX16_1352</name>
</gene>
<organism evidence="4 6">
    <name type="scientific">Hallerella succinigenes</name>
    <dbReference type="NCBI Taxonomy" id="1896222"/>
    <lineage>
        <taxon>Bacteria</taxon>
        <taxon>Pseudomonadati</taxon>
        <taxon>Fibrobacterota</taxon>
        <taxon>Fibrobacteria</taxon>
        <taxon>Fibrobacterales</taxon>
        <taxon>Fibrobacteraceae</taxon>
        <taxon>Hallerella</taxon>
    </lineage>
</organism>
<dbReference type="InterPro" id="IPR001584">
    <property type="entry name" value="Integrase_cat-core"/>
</dbReference>
<evidence type="ECO:0000313" key="4">
    <source>
        <dbReference type="EMBL" id="PJJ40662.1"/>
    </source>
</evidence>
<accession>A0A2M9A4M1</accession>
<proteinExistence type="inferred from homology"/>
<comment type="caution">
    <text evidence="4">The sequence shown here is derived from an EMBL/GenBank/DDBJ whole genome shotgun (WGS) entry which is preliminary data.</text>
</comment>